<dbReference type="InterPro" id="IPR004276">
    <property type="entry name" value="GlycoTrans_28_N"/>
</dbReference>
<evidence type="ECO:0000256" key="10">
    <source>
        <dbReference type="HAMAP-Rule" id="MF_00033"/>
    </source>
</evidence>
<comment type="subcellular location">
    <subcellularLocation>
        <location evidence="10">Cell membrane</location>
        <topology evidence="10">Peripheral membrane protein</topology>
        <orientation evidence="10">Cytoplasmic side</orientation>
    </subcellularLocation>
</comment>
<keyword evidence="7 10" id="KW-0472">Membrane</keyword>
<evidence type="ECO:0000256" key="9">
    <source>
        <dbReference type="ARBA" id="ARBA00023316"/>
    </source>
</evidence>
<dbReference type="GO" id="GO:0009252">
    <property type="term" value="P:peptidoglycan biosynthetic process"/>
    <property type="evidence" value="ECO:0007669"/>
    <property type="project" value="UniProtKB-UniRule"/>
</dbReference>
<name>A0A0L6W4T4_9FIRM</name>
<dbReference type="RefSeq" id="WP_052216855.1">
    <property type="nucleotide sequence ID" value="NZ_LGTE01000003.1"/>
</dbReference>
<feature type="binding site" evidence="10">
    <location>
        <begin position="10"/>
        <end position="12"/>
    </location>
    <ligand>
        <name>UDP-N-acetyl-alpha-D-glucosamine</name>
        <dbReference type="ChEBI" id="CHEBI:57705"/>
    </ligand>
</feature>
<feature type="domain" description="Glycosyl transferase family 28 C-terminal" evidence="12">
    <location>
        <begin position="189"/>
        <end position="358"/>
    </location>
</feature>
<comment type="function">
    <text evidence="10">Cell wall formation. Catalyzes the transfer of a GlcNAc subunit on undecaprenyl-pyrophosphoryl-MurNAc-pentapeptide (lipid intermediate I) to form undecaprenyl-pyrophosphoryl-MurNAc-(pentapeptide)GlcNAc (lipid intermediate II).</text>
</comment>
<sequence>MKVIVSGGGTGGHIYPALAIAKGLQEAEAGTEVLYVGTAKGLEAGIVLQTGVPFRTVTVEGLPRKIGVRLFSSLLKVTKGFFQAMQIMDEFRPDIVIGTGGYVCGPVVLAAVLKKIPTLIHEQNAFPGITNKLLARLVNRVATTFPESVKYFKNPGKVVVTGLPVRPEILNARPEDGTDLGFAPDRFNVLVVGGSRGARSINLAMVEVLEHFHNHAGVRLLLVTGESGYHELNDRLKLRGLDPAKLNNIIIRPYLHNMPAALAAANLIVCRAGATTIAEITAKGIPSILIPYPYAAENHQEYNARALVDKGAAVMIKDAELTGRKIIENVELLRQDIQLWHKMAEKSKALGRPDALQNIVKLAQNLLK</sequence>
<dbReference type="PATRIC" id="fig|281456.6.peg.690"/>
<dbReference type="SUPFAM" id="SSF53756">
    <property type="entry name" value="UDP-Glycosyltransferase/glycogen phosphorylase"/>
    <property type="match status" value="1"/>
</dbReference>
<evidence type="ECO:0000256" key="7">
    <source>
        <dbReference type="ARBA" id="ARBA00023136"/>
    </source>
</evidence>
<evidence type="ECO:0000259" key="12">
    <source>
        <dbReference type="Pfam" id="PF04101"/>
    </source>
</evidence>
<proteinExistence type="inferred from homology"/>
<evidence type="ECO:0000256" key="4">
    <source>
        <dbReference type="ARBA" id="ARBA00022679"/>
    </source>
</evidence>
<dbReference type="Gene3D" id="3.40.50.2000">
    <property type="entry name" value="Glycogen Phosphorylase B"/>
    <property type="match status" value="2"/>
</dbReference>
<dbReference type="PANTHER" id="PTHR21015:SF22">
    <property type="entry name" value="GLYCOSYLTRANSFERASE"/>
    <property type="match status" value="1"/>
</dbReference>
<dbReference type="HAMAP" id="MF_00033">
    <property type="entry name" value="MurG"/>
    <property type="match status" value="1"/>
</dbReference>
<keyword evidence="6 10" id="KW-0573">Peptidoglycan synthesis</keyword>
<dbReference type="GO" id="GO:0005975">
    <property type="term" value="P:carbohydrate metabolic process"/>
    <property type="evidence" value="ECO:0007669"/>
    <property type="project" value="InterPro"/>
</dbReference>
<keyword evidence="3 10" id="KW-0328">Glycosyltransferase</keyword>
<keyword evidence="9 10" id="KW-0961">Cell wall biogenesis/degradation</keyword>
<comment type="caution">
    <text evidence="10">Lacks conserved residue(s) required for the propagation of feature annotation.</text>
</comment>
<dbReference type="GO" id="GO:0050511">
    <property type="term" value="F:undecaprenyldiphospho-muramoylpentapeptide beta-N-acetylglucosaminyltransferase activity"/>
    <property type="evidence" value="ECO:0007669"/>
    <property type="project" value="UniProtKB-UniRule"/>
</dbReference>
<dbReference type="Proteomes" id="UP000037175">
    <property type="component" value="Unassembled WGS sequence"/>
</dbReference>
<evidence type="ECO:0000256" key="3">
    <source>
        <dbReference type="ARBA" id="ARBA00022676"/>
    </source>
</evidence>
<comment type="similarity">
    <text evidence="10">Belongs to the glycosyltransferase 28 family. MurG subfamily.</text>
</comment>
<dbReference type="InterPro" id="IPR006009">
    <property type="entry name" value="GlcNAc_MurG"/>
</dbReference>
<dbReference type="AlphaFoldDB" id="A0A0L6W4T4"/>
<dbReference type="GO" id="GO:0071555">
    <property type="term" value="P:cell wall organization"/>
    <property type="evidence" value="ECO:0007669"/>
    <property type="project" value="UniProtKB-KW"/>
</dbReference>
<comment type="pathway">
    <text evidence="10">Cell wall biogenesis; peptidoglycan biosynthesis.</text>
</comment>
<evidence type="ECO:0000256" key="2">
    <source>
        <dbReference type="ARBA" id="ARBA00022618"/>
    </source>
</evidence>
<feature type="binding site" evidence="10">
    <location>
        <position position="195"/>
    </location>
    <ligand>
        <name>UDP-N-acetyl-alpha-D-glucosamine</name>
        <dbReference type="ChEBI" id="CHEBI:57705"/>
    </ligand>
</feature>
<dbReference type="GO" id="GO:0008360">
    <property type="term" value="P:regulation of cell shape"/>
    <property type="evidence" value="ECO:0007669"/>
    <property type="project" value="UniProtKB-KW"/>
</dbReference>
<dbReference type="PANTHER" id="PTHR21015">
    <property type="entry name" value="UDP-N-ACETYLGLUCOSAMINE--N-ACETYLMURAMYL-(PENTAPEPTIDE) PYROPHOSPHORYL-UNDECAPRENOL N-ACETYLGLUCOSAMINE TRANSFERASE 1"/>
    <property type="match status" value="1"/>
</dbReference>
<feature type="binding site" evidence="10">
    <location>
        <position position="300"/>
    </location>
    <ligand>
        <name>UDP-N-acetyl-alpha-D-glucosamine</name>
        <dbReference type="ChEBI" id="CHEBI:57705"/>
    </ligand>
</feature>
<comment type="catalytic activity">
    <reaction evidence="10">
        <text>di-trans,octa-cis-undecaprenyl diphospho-N-acetyl-alpha-D-muramoyl-L-alanyl-D-glutamyl-meso-2,6-diaminopimeloyl-D-alanyl-D-alanine + UDP-N-acetyl-alpha-D-glucosamine = di-trans,octa-cis-undecaprenyl diphospho-[N-acetyl-alpha-D-glucosaminyl-(1-&gt;4)]-N-acetyl-alpha-D-muramoyl-L-alanyl-D-glutamyl-meso-2,6-diaminopimeloyl-D-alanyl-D-alanine + UDP + H(+)</text>
        <dbReference type="Rhea" id="RHEA:31227"/>
        <dbReference type="ChEBI" id="CHEBI:15378"/>
        <dbReference type="ChEBI" id="CHEBI:57705"/>
        <dbReference type="ChEBI" id="CHEBI:58223"/>
        <dbReference type="ChEBI" id="CHEBI:61387"/>
        <dbReference type="ChEBI" id="CHEBI:61388"/>
        <dbReference type="EC" id="2.4.1.227"/>
    </reaction>
</comment>
<dbReference type="GO" id="GO:0051301">
    <property type="term" value="P:cell division"/>
    <property type="evidence" value="ECO:0007669"/>
    <property type="project" value="UniProtKB-KW"/>
</dbReference>
<dbReference type="GO" id="GO:0005886">
    <property type="term" value="C:plasma membrane"/>
    <property type="evidence" value="ECO:0007669"/>
    <property type="project" value="UniProtKB-SubCell"/>
</dbReference>
<dbReference type="UniPathway" id="UPA00219"/>
<dbReference type="EMBL" id="LGTE01000003">
    <property type="protein sequence ID" value="KNZ70471.1"/>
    <property type="molecule type" value="Genomic_DNA"/>
</dbReference>
<accession>A0A0L6W4T4</accession>
<keyword evidence="1 10" id="KW-1003">Cell membrane</keyword>
<keyword evidence="8 10" id="KW-0131">Cell cycle</keyword>
<evidence type="ECO:0000256" key="8">
    <source>
        <dbReference type="ARBA" id="ARBA00023306"/>
    </source>
</evidence>
<dbReference type="Pfam" id="PF03033">
    <property type="entry name" value="Glyco_transf_28"/>
    <property type="match status" value="1"/>
</dbReference>
<gene>
    <name evidence="10" type="primary">murG</name>
    <name evidence="13" type="ORF">Tfer_0653</name>
</gene>
<dbReference type="GO" id="GO:0051991">
    <property type="term" value="F:UDP-N-acetyl-D-glucosamine:N-acetylmuramoyl-L-alanyl-D-glutamyl-meso-2,6-diaminopimelyl-D-alanyl-D-alanine-diphosphoundecaprenol 4-beta-N-acetylglucosaminlytransferase activity"/>
    <property type="evidence" value="ECO:0007669"/>
    <property type="project" value="RHEA"/>
</dbReference>
<dbReference type="CDD" id="cd03785">
    <property type="entry name" value="GT28_MurG"/>
    <property type="match status" value="1"/>
</dbReference>
<feature type="binding site" evidence="10">
    <location>
        <position position="124"/>
    </location>
    <ligand>
        <name>UDP-N-acetyl-alpha-D-glucosamine</name>
        <dbReference type="ChEBI" id="CHEBI:57705"/>
    </ligand>
</feature>
<evidence type="ECO:0000256" key="5">
    <source>
        <dbReference type="ARBA" id="ARBA00022960"/>
    </source>
</evidence>
<feature type="binding site" evidence="10">
    <location>
        <position position="166"/>
    </location>
    <ligand>
        <name>UDP-N-acetyl-alpha-D-glucosamine</name>
        <dbReference type="ChEBI" id="CHEBI:57705"/>
    </ligand>
</feature>
<evidence type="ECO:0000256" key="6">
    <source>
        <dbReference type="ARBA" id="ARBA00022984"/>
    </source>
</evidence>
<keyword evidence="14" id="KW-1185">Reference proteome</keyword>
<evidence type="ECO:0000259" key="11">
    <source>
        <dbReference type="Pfam" id="PF03033"/>
    </source>
</evidence>
<organism evidence="13 14">
    <name type="scientific">Thermincola ferriacetica</name>
    <dbReference type="NCBI Taxonomy" id="281456"/>
    <lineage>
        <taxon>Bacteria</taxon>
        <taxon>Bacillati</taxon>
        <taxon>Bacillota</taxon>
        <taxon>Clostridia</taxon>
        <taxon>Eubacteriales</taxon>
        <taxon>Thermincolaceae</taxon>
        <taxon>Thermincola</taxon>
    </lineage>
</organism>
<dbReference type="NCBIfam" id="TIGR01133">
    <property type="entry name" value="murG"/>
    <property type="match status" value="1"/>
</dbReference>
<keyword evidence="4 10" id="KW-0808">Transferase</keyword>
<evidence type="ECO:0000313" key="13">
    <source>
        <dbReference type="EMBL" id="KNZ70471.1"/>
    </source>
</evidence>
<comment type="caution">
    <text evidence="13">The sequence shown here is derived from an EMBL/GenBank/DDBJ whole genome shotgun (WGS) entry which is preliminary data.</text>
</comment>
<evidence type="ECO:0000256" key="1">
    <source>
        <dbReference type="ARBA" id="ARBA00022475"/>
    </source>
</evidence>
<keyword evidence="5 10" id="KW-0133">Cell shape</keyword>
<protein>
    <recommendedName>
        <fullName evidence="10">UDP-N-acetylglucosamine--N-acetylmuramyl-(pentapeptide) pyrophosphoryl-undecaprenol N-acetylglucosamine transferase</fullName>
        <ecNumber evidence="10">2.4.1.227</ecNumber>
    </recommendedName>
    <alternativeName>
        <fullName evidence="10">Undecaprenyl-PP-MurNAc-pentapeptide-UDPGlcNAc GlcNAc transferase</fullName>
    </alternativeName>
</protein>
<evidence type="ECO:0000313" key="14">
    <source>
        <dbReference type="Proteomes" id="UP000037175"/>
    </source>
</evidence>
<reference evidence="14" key="1">
    <citation type="submission" date="2015-07" db="EMBL/GenBank/DDBJ databases">
        <title>Complete Genome of Thermincola ferriacetica strain Z-0001T.</title>
        <authorList>
            <person name="Lusk B."/>
            <person name="Badalamenti J.P."/>
            <person name="Parameswaran P."/>
            <person name="Bond D.R."/>
            <person name="Torres C.I."/>
        </authorList>
    </citation>
    <scope>NUCLEOTIDE SEQUENCE [LARGE SCALE GENOMIC DNA]</scope>
    <source>
        <strain evidence="14">Z-0001</strain>
    </source>
</reference>
<dbReference type="EC" id="2.4.1.227" evidence="10"/>
<dbReference type="InterPro" id="IPR007235">
    <property type="entry name" value="Glyco_trans_28_C"/>
</dbReference>
<dbReference type="Pfam" id="PF04101">
    <property type="entry name" value="Glyco_tran_28_C"/>
    <property type="match status" value="1"/>
</dbReference>
<keyword evidence="2 10" id="KW-0132">Cell division</keyword>
<feature type="domain" description="Glycosyltransferase family 28 N-terminal" evidence="11">
    <location>
        <begin position="3"/>
        <end position="142"/>
    </location>
</feature>